<evidence type="ECO:0000313" key="11">
    <source>
        <dbReference type="Proteomes" id="UP001583193"/>
    </source>
</evidence>
<feature type="compositionally biased region" description="Polar residues" evidence="9">
    <location>
        <begin position="472"/>
        <end position="486"/>
    </location>
</feature>
<dbReference type="Proteomes" id="UP001583193">
    <property type="component" value="Unassembled WGS sequence"/>
</dbReference>
<organism evidence="10 11">
    <name type="scientific">Paecilomyces lecythidis</name>
    <dbReference type="NCBI Taxonomy" id="3004212"/>
    <lineage>
        <taxon>Eukaryota</taxon>
        <taxon>Fungi</taxon>
        <taxon>Dikarya</taxon>
        <taxon>Ascomycota</taxon>
        <taxon>Pezizomycotina</taxon>
        <taxon>Eurotiomycetes</taxon>
        <taxon>Eurotiomycetidae</taxon>
        <taxon>Eurotiales</taxon>
        <taxon>Thermoascaceae</taxon>
        <taxon>Paecilomyces</taxon>
    </lineage>
</organism>
<keyword evidence="6 8" id="KW-0131">Cell cycle</keyword>
<keyword evidence="5 8" id="KW-0539">Nucleus</keyword>
<comment type="similarity">
    <text evidence="2 8">Belongs to the SLD2 family.</text>
</comment>
<protein>
    <recommendedName>
        <fullName evidence="3 8">DNA replication regulator SLD2</fullName>
    </recommendedName>
</protein>
<feature type="compositionally biased region" description="Polar residues" evidence="9">
    <location>
        <begin position="151"/>
        <end position="162"/>
    </location>
</feature>
<evidence type="ECO:0000256" key="7">
    <source>
        <dbReference type="ARBA" id="ARBA00025253"/>
    </source>
</evidence>
<feature type="compositionally biased region" description="Low complexity" evidence="9">
    <location>
        <begin position="357"/>
        <end position="367"/>
    </location>
</feature>
<feature type="compositionally biased region" description="Basic residues" evidence="9">
    <location>
        <begin position="512"/>
        <end position="529"/>
    </location>
</feature>
<feature type="compositionally biased region" description="Polar residues" evidence="9">
    <location>
        <begin position="124"/>
        <end position="134"/>
    </location>
</feature>
<keyword evidence="4 8" id="KW-0235">DNA replication</keyword>
<gene>
    <name evidence="10" type="ORF">Plec18167_006644</name>
</gene>
<keyword evidence="11" id="KW-1185">Reference proteome</keyword>
<dbReference type="PANTHER" id="PTHR28124">
    <property type="entry name" value="DNA REPLICATION REGULATOR SLD2"/>
    <property type="match status" value="1"/>
</dbReference>
<dbReference type="Gene3D" id="1.10.10.1460">
    <property type="match status" value="1"/>
</dbReference>
<accession>A0ABR3X975</accession>
<dbReference type="PANTHER" id="PTHR28124:SF1">
    <property type="entry name" value="DNA REPLICATION REGULATOR SLD2"/>
    <property type="match status" value="1"/>
</dbReference>
<feature type="region of interest" description="Disordered" evidence="9">
    <location>
        <begin position="58"/>
        <end position="176"/>
    </location>
</feature>
<dbReference type="EMBL" id="JAVDPF010000024">
    <property type="protein sequence ID" value="KAL1872526.1"/>
    <property type="molecule type" value="Genomic_DNA"/>
</dbReference>
<dbReference type="InterPro" id="IPR040203">
    <property type="entry name" value="Sld2"/>
</dbReference>
<evidence type="ECO:0000313" key="10">
    <source>
        <dbReference type="EMBL" id="KAL1872526.1"/>
    </source>
</evidence>
<evidence type="ECO:0000256" key="5">
    <source>
        <dbReference type="ARBA" id="ARBA00023242"/>
    </source>
</evidence>
<feature type="region of interest" description="Disordered" evidence="9">
    <location>
        <begin position="269"/>
        <end position="315"/>
    </location>
</feature>
<dbReference type="CDD" id="cd22289">
    <property type="entry name" value="RecQL4_SLD2_NTD"/>
    <property type="match status" value="1"/>
</dbReference>
<feature type="region of interest" description="Disordered" evidence="9">
    <location>
        <begin position="191"/>
        <end position="230"/>
    </location>
</feature>
<sequence>MANADVLLPVSSADVAVQSTALRAELKEWERTFAAANGGKKAGRDDIKQNPEIAAKYKAYSRLRAEESSASRHGKEDRTHKTERHSKVEKDGSKKRKHGSPTGPGNTLNAATPRKAARGDMLTPQKSRSFNAHPSQLDPYDSPSALRRLFSPSTHRQTSSSPMPLKTAIGPTPQRDGKALGLFDLLSASGGSTATPSAKRMSAVPTANIQTPSRKRMDTIKEGDEDDEDEDNFLFKRTPASESKRFLLSNFFATPTTMRYAAMVEAEEGLQKKDTSQANDPAPEEQASETPSFLRRSTSGMGPPNAAAGASGMSPVAVRKPQRLFGKSLSALVQGLRDMEEEQMEDDWEILKEIEAEQAAETAANGAEEGDSQAPEAQRTWKKKGQKRTTRRVVMRPVLSKPKPAPGTKTGNEEDNVPETQAASQNGGREDENADDAASEPDADSDPDYEGEGRSLRKASSFSEKMKAAFSSVVNVKNNDKSSASTAPEDAKAKKPAARKVNPEAHANYRSLKIRNKNSKGRGRFGRRR</sequence>
<feature type="region of interest" description="Disordered" evidence="9">
    <location>
        <begin position="352"/>
        <end position="529"/>
    </location>
</feature>
<feature type="compositionally biased region" description="Acidic residues" evidence="9">
    <location>
        <begin position="432"/>
        <end position="450"/>
    </location>
</feature>
<comment type="function">
    <text evidence="7 8">Has a role in the initiation of DNA replication. Required at S-phase checkpoint.</text>
</comment>
<feature type="compositionally biased region" description="Polar residues" evidence="9">
    <location>
        <begin position="288"/>
        <end position="300"/>
    </location>
</feature>
<reference evidence="10 11" key="1">
    <citation type="journal article" date="2024" name="IMA Fungus">
        <title>IMA Genome - F19 : A genome assembly and annotation guide to empower mycologists, including annotated draft genome sequences of Ceratocystis pirilliformis, Diaporthe australafricana, Fusarium ophioides, Paecilomyces lecythidis, and Sporothrix stenoceras.</title>
        <authorList>
            <person name="Aylward J."/>
            <person name="Wilson A.M."/>
            <person name="Visagie C.M."/>
            <person name="Spraker J."/>
            <person name="Barnes I."/>
            <person name="Buitendag C."/>
            <person name="Ceriani C."/>
            <person name="Del Mar Angel L."/>
            <person name="du Plessis D."/>
            <person name="Fuchs T."/>
            <person name="Gasser K."/>
            <person name="Kramer D."/>
            <person name="Li W."/>
            <person name="Munsamy K."/>
            <person name="Piso A."/>
            <person name="Price J.L."/>
            <person name="Sonnekus B."/>
            <person name="Thomas C."/>
            <person name="van der Nest A."/>
            <person name="van Dijk A."/>
            <person name="van Heerden A."/>
            <person name="van Vuuren N."/>
            <person name="Yilmaz N."/>
            <person name="Duong T.A."/>
            <person name="van der Merwe N.A."/>
            <person name="Wingfield M.J."/>
            <person name="Wingfield B.D."/>
        </authorList>
    </citation>
    <scope>NUCLEOTIDE SEQUENCE [LARGE SCALE GENOMIC DNA]</scope>
    <source>
        <strain evidence="10 11">CMW 18167</strain>
    </source>
</reference>
<evidence type="ECO:0000256" key="3">
    <source>
        <dbReference type="ARBA" id="ARBA00018363"/>
    </source>
</evidence>
<evidence type="ECO:0000256" key="8">
    <source>
        <dbReference type="RuleBase" id="RU367067"/>
    </source>
</evidence>
<feature type="compositionally biased region" description="Polar residues" evidence="9">
    <location>
        <begin position="418"/>
        <end position="427"/>
    </location>
</feature>
<evidence type="ECO:0000256" key="1">
    <source>
        <dbReference type="ARBA" id="ARBA00004123"/>
    </source>
</evidence>
<evidence type="ECO:0000256" key="6">
    <source>
        <dbReference type="ARBA" id="ARBA00023306"/>
    </source>
</evidence>
<comment type="caution">
    <text evidence="10">The sequence shown here is derived from an EMBL/GenBank/DDBJ whole genome shotgun (WGS) entry which is preliminary data.</text>
</comment>
<comment type="subcellular location">
    <subcellularLocation>
        <location evidence="1 8">Nucleus</location>
    </subcellularLocation>
</comment>
<evidence type="ECO:0000256" key="2">
    <source>
        <dbReference type="ARBA" id="ARBA00007276"/>
    </source>
</evidence>
<feature type="compositionally biased region" description="Basic and acidic residues" evidence="9">
    <location>
        <begin position="63"/>
        <end position="92"/>
    </location>
</feature>
<evidence type="ECO:0000256" key="4">
    <source>
        <dbReference type="ARBA" id="ARBA00022705"/>
    </source>
</evidence>
<dbReference type="InterPro" id="IPR021110">
    <property type="entry name" value="DNA_rep_checkpnt_protein"/>
</dbReference>
<name>A0ABR3X975_9EURO</name>
<feature type="compositionally biased region" description="Basic residues" evidence="9">
    <location>
        <begin position="380"/>
        <end position="394"/>
    </location>
</feature>
<evidence type="ECO:0000256" key="9">
    <source>
        <dbReference type="SAM" id="MobiDB-lite"/>
    </source>
</evidence>
<feature type="region of interest" description="Disordered" evidence="9">
    <location>
        <begin position="34"/>
        <end position="53"/>
    </location>
</feature>
<dbReference type="Pfam" id="PF11719">
    <property type="entry name" value="Drc1-Sld2"/>
    <property type="match status" value="1"/>
</dbReference>
<proteinExistence type="inferred from homology"/>